<evidence type="ECO:0000259" key="7">
    <source>
        <dbReference type="Pfam" id="PF01435"/>
    </source>
</evidence>
<dbReference type="PANTHER" id="PTHR22726">
    <property type="entry name" value="METALLOENDOPEPTIDASE OMA1"/>
    <property type="match status" value="1"/>
</dbReference>
<evidence type="ECO:0000256" key="6">
    <source>
        <dbReference type="RuleBase" id="RU003983"/>
    </source>
</evidence>
<dbReference type="InterPro" id="IPR051156">
    <property type="entry name" value="Mito/Outer_Membr_Metalloprot"/>
</dbReference>
<dbReference type="Pfam" id="PF01435">
    <property type="entry name" value="Peptidase_M48"/>
    <property type="match status" value="1"/>
</dbReference>
<keyword evidence="3 6" id="KW-0378">Hydrolase</keyword>
<dbReference type="InterPro" id="IPR001915">
    <property type="entry name" value="Peptidase_M48"/>
</dbReference>
<comment type="caution">
    <text evidence="8">The sequence shown here is derived from an EMBL/GenBank/DDBJ whole genome shotgun (WGS) entry which is preliminary data.</text>
</comment>
<feature type="domain" description="Peptidase M48" evidence="7">
    <location>
        <begin position="69"/>
        <end position="268"/>
    </location>
</feature>
<evidence type="ECO:0000256" key="1">
    <source>
        <dbReference type="ARBA" id="ARBA00022670"/>
    </source>
</evidence>
<organism evidence="8 9">
    <name type="scientific">Winogradskyella maritima</name>
    <dbReference type="NCBI Taxonomy" id="1517766"/>
    <lineage>
        <taxon>Bacteria</taxon>
        <taxon>Pseudomonadati</taxon>
        <taxon>Bacteroidota</taxon>
        <taxon>Flavobacteriia</taxon>
        <taxon>Flavobacteriales</taxon>
        <taxon>Flavobacteriaceae</taxon>
        <taxon>Winogradskyella</taxon>
    </lineage>
</organism>
<accession>A0ABV8AMF7</accession>
<evidence type="ECO:0000256" key="5">
    <source>
        <dbReference type="ARBA" id="ARBA00023049"/>
    </source>
</evidence>
<comment type="cofactor">
    <cofactor evidence="6">
        <name>Zn(2+)</name>
        <dbReference type="ChEBI" id="CHEBI:29105"/>
    </cofactor>
    <text evidence="6">Binds 1 zinc ion per subunit.</text>
</comment>
<sequence length="407" mass="47420">MEAINKKHLKRINGRHASKVRDVFKGRDELVFKQINDSAFFFNTEFDKYVNHVLDEIYSNNPSVDTSDFKFFLRNSIAPNASCYGDGMFDIHLGLFDTLKSDDEFAFVLCHEIAHKILEHPLNNVTNAISRLNSDETKAQLKTIKRQKYGQTRSALSVIDELNIDFLAYSRAVESQADSLGFILFKNTKYNQASAISALKGLDLKDDILLSHPVNIEDIFNFPEYPFKDYWLEEEVSIFNTSEKINDYQISSDTLKTHPEIPFRIGKLIRENAIDTTSNVPIGSEKKKIEQLIHNRSIQAFIDIKQLDLALYQLVKKFQEKNIDKESYIEKMLLILKQTYLARQKHELGKYVQPKNKFSKEKELNKIRIFLHNLEYREIVNLGKYFYTNCGVELPEETINQFRIFVD</sequence>
<evidence type="ECO:0000256" key="3">
    <source>
        <dbReference type="ARBA" id="ARBA00022801"/>
    </source>
</evidence>
<dbReference type="EMBL" id="JBHSAT010000021">
    <property type="protein sequence ID" value="MFC3877859.1"/>
    <property type="molecule type" value="Genomic_DNA"/>
</dbReference>
<keyword evidence="9" id="KW-1185">Reference proteome</keyword>
<evidence type="ECO:0000313" key="9">
    <source>
        <dbReference type="Proteomes" id="UP001595812"/>
    </source>
</evidence>
<protein>
    <submittedName>
        <fullName evidence="8">M48 family metalloprotease</fullName>
        <ecNumber evidence="8">3.4.24.-</ecNumber>
    </submittedName>
</protein>
<dbReference type="PANTHER" id="PTHR22726:SF1">
    <property type="entry name" value="METALLOENDOPEPTIDASE OMA1, MITOCHONDRIAL"/>
    <property type="match status" value="1"/>
</dbReference>
<dbReference type="Gene3D" id="3.30.2010.10">
    <property type="entry name" value="Metalloproteases ('zincins'), catalytic domain"/>
    <property type="match status" value="1"/>
</dbReference>
<proteinExistence type="inferred from homology"/>
<dbReference type="EC" id="3.4.24.-" evidence="8"/>
<keyword evidence="2" id="KW-0479">Metal-binding</keyword>
<gene>
    <name evidence="8" type="ORF">ACFOSX_11540</name>
</gene>
<reference evidence="9" key="1">
    <citation type="journal article" date="2019" name="Int. J. Syst. Evol. Microbiol.">
        <title>The Global Catalogue of Microorganisms (GCM) 10K type strain sequencing project: providing services to taxonomists for standard genome sequencing and annotation.</title>
        <authorList>
            <consortium name="The Broad Institute Genomics Platform"/>
            <consortium name="The Broad Institute Genome Sequencing Center for Infectious Disease"/>
            <person name="Wu L."/>
            <person name="Ma J."/>
        </authorList>
    </citation>
    <scope>NUCLEOTIDE SEQUENCE [LARGE SCALE GENOMIC DNA]</scope>
    <source>
        <strain evidence="9">CECT 8979</strain>
    </source>
</reference>
<evidence type="ECO:0000256" key="2">
    <source>
        <dbReference type="ARBA" id="ARBA00022723"/>
    </source>
</evidence>
<dbReference type="GO" id="GO:0008237">
    <property type="term" value="F:metallopeptidase activity"/>
    <property type="evidence" value="ECO:0007669"/>
    <property type="project" value="UniProtKB-KW"/>
</dbReference>
<name>A0ABV8AMF7_9FLAO</name>
<dbReference type="Proteomes" id="UP001595812">
    <property type="component" value="Unassembled WGS sequence"/>
</dbReference>
<keyword evidence="5 6" id="KW-0482">Metalloprotease</keyword>
<evidence type="ECO:0000313" key="8">
    <source>
        <dbReference type="EMBL" id="MFC3877859.1"/>
    </source>
</evidence>
<comment type="similarity">
    <text evidence="6">Belongs to the peptidase M48 family.</text>
</comment>
<evidence type="ECO:0000256" key="4">
    <source>
        <dbReference type="ARBA" id="ARBA00022833"/>
    </source>
</evidence>
<dbReference type="RefSeq" id="WP_386101082.1">
    <property type="nucleotide sequence ID" value="NZ_JBHSAT010000021.1"/>
</dbReference>
<keyword evidence="4 6" id="KW-0862">Zinc</keyword>
<keyword evidence="1 6" id="KW-0645">Protease</keyword>